<dbReference type="InterPro" id="IPR011009">
    <property type="entry name" value="Kinase-like_dom_sf"/>
</dbReference>
<accession>A0A1P8WDU3</accession>
<evidence type="ECO:0000256" key="7">
    <source>
        <dbReference type="SAM" id="Phobius"/>
    </source>
</evidence>
<dbReference type="Pfam" id="PF00069">
    <property type="entry name" value="Pkinase"/>
    <property type="match status" value="1"/>
</dbReference>
<dbReference type="PROSITE" id="PS00107">
    <property type="entry name" value="PROTEIN_KINASE_ATP"/>
    <property type="match status" value="1"/>
</dbReference>
<dbReference type="Proteomes" id="UP000187735">
    <property type="component" value="Chromosome"/>
</dbReference>
<dbReference type="SUPFAM" id="SSF56112">
    <property type="entry name" value="Protein kinase-like (PK-like)"/>
    <property type="match status" value="1"/>
</dbReference>
<dbReference type="Gene3D" id="1.10.510.10">
    <property type="entry name" value="Transferase(Phosphotransferase) domain 1"/>
    <property type="match status" value="1"/>
</dbReference>
<dbReference type="PANTHER" id="PTHR43289:SF6">
    <property type="entry name" value="SERINE_THREONINE-PROTEIN KINASE NEKL-3"/>
    <property type="match status" value="1"/>
</dbReference>
<evidence type="ECO:0000256" key="3">
    <source>
        <dbReference type="ARBA" id="ARBA00022777"/>
    </source>
</evidence>
<keyword evidence="2 5" id="KW-0547">Nucleotide-binding</keyword>
<keyword evidence="7" id="KW-0812">Transmembrane</keyword>
<dbReference type="PROSITE" id="PS00108">
    <property type="entry name" value="PROTEIN_KINASE_ST"/>
    <property type="match status" value="1"/>
</dbReference>
<dbReference type="RefSeq" id="WP_077023858.1">
    <property type="nucleotide sequence ID" value="NZ_CP017641.1"/>
</dbReference>
<dbReference type="OrthoDB" id="6111975at2"/>
<dbReference type="Gene3D" id="3.30.200.20">
    <property type="entry name" value="Phosphorylase Kinase, domain 1"/>
    <property type="match status" value="1"/>
</dbReference>
<gene>
    <name evidence="9" type="primary">pkn1_2</name>
    <name evidence="9" type="ORF">Fuma_01810</name>
</gene>
<dbReference type="EMBL" id="CP017641">
    <property type="protein sequence ID" value="APZ92201.1"/>
    <property type="molecule type" value="Genomic_DNA"/>
</dbReference>
<name>A0A1P8WDU3_9PLAN</name>
<keyword evidence="7" id="KW-1133">Transmembrane helix</keyword>
<keyword evidence="1 9" id="KW-0808">Transferase</keyword>
<dbReference type="CDD" id="cd14014">
    <property type="entry name" value="STKc_PknB_like"/>
    <property type="match status" value="1"/>
</dbReference>
<dbReference type="STRING" id="1891926.Fuma_01810"/>
<dbReference type="AlphaFoldDB" id="A0A1P8WDU3"/>
<evidence type="ECO:0000313" key="9">
    <source>
        <dbReference type="EMBL" id="APZ92201.1"/>
    </source>
</evidence>
<dbReference type="InterPro" id="IPR017441">
    <property type="entry name" value="Protein_kinase_ATP_BS"/>
</dbReference>
<dbReference type="InterPro" id="IPR000719">
    <property type="entry name" value="Prot_kinase_dom"/>
</dbReference>
<reference evidence="9 10" key="1">
    <citation type="journal article" date="2016" name="Front. Microbiol.">
        <title>Fuerstia marisgermanicae gen. nov., sp. nov., an Unusual Member of the Phylum Planctomycetes from the German Wadden Sea.</title>
        <authorList>
            <person name="Kohn T."/>
            <person name="Heuer A."/>
            <person name="Jogler M."/>
            <person name="Vollmers J."/>
            <person name="Boedeker C."/>
            <person name="Bunk B."/>
            <person name="Rast P."/>
            <person name="Borchert D."/>
            <person name="Glockner I."/>
            <person name="Freese H.M."/>
            <person name="Klenk H.P."/>
            <person name="Overmann J."/>
            <person name="Kaster A.K."/>
            <person name="Rohde M."/>
            <person name="Wiegand S."/>
            <person name="Jogler C."/>
        </authorList>
    </citation>
    <scope>NUCLEOTIDE SEQUENCE [LARGE SCALE GENOMIC DNA]</scope>
    <source>
        <strain evidence="9 10">NH11</strain>
    </source>
</reference>
<feature type="binding site" evidence="5">
    <location>
        <position position="153"/>
    </location>
    <ligand>
        <name>ATP</name>
        <dbReference type="ChEBI" id="CHEBI:30616"/>
    </ligand>
</feature>
<feature type="transmembrane region" description="Helical" evidence="7">
    <location>
        <begin position="52"/>
        <end position="71"/>
    </location>
</feature>
<keyword evidence="3 9" id="KW-0418">Kinase</keyword>
<organism evidence="9 10">
    <name type="scientific">Fuerstiella marisgermanici</name>
    <dbReference type="NCBI Taxonomy" id="1891926"/>
    <lineage>
        <taxon>Bacteria</taxon>
        <taxon>Pseudomonadati</taxon>
        <taxon>Planctomycetota</taxon>
        <taxon>Planctomycetia</taxon>
        <taxon>Planctomycetales</taxon>
        <taxon>Planctomycetaceae</taxon>
        <taxon>Fuerstiella</taxon>
    </lineage>
</organism>
<evidence type="ECO:0000259" key="8">
    <source>
        <dbReference type="PROSITE" id="PS50011"/>
    </source>
</evidence>
<evidence type="ECO:0000256" key="5">
    <source>
        <dbReference type="PROSITE-ProRule" id="PRU10141"/>
    </source>
</evidence>
<feature type="transmembrane region" description="Helical" evidence="7">
    <location>
        <begin position="83"/>
        <end position="101"/>
    </location>
</feature>
<dbReference type="PROSITE" id="PS50011">
    <property type="entry name" value="PROTEIN_KINASE_DOM"/>
    <property type="match status" value="1"/>
</dbReference>
<evidence type="ECO:0000256" key="1">
    <source>
        <dbReference type="ARBA" id="ARBA00022679"/>
    </source>
</evidence>
<dbReference type="PANTHER" id="PTHR43289">
    <property type="entry name" value="MITOGEN-ACTIVATED PROTEIN KINASE KINASE KINASE 20-RELATED"/>
    <property type="match status" value="1"/>
</dbReference>
<keyword evidence="4 5" id="KW-0067">ATP-binding</keyword>
<dbReference type="GO" id="GO:0004674">
    <property type="term" value="F:protein serine/threonine kinase activity"/>
    <property type="evidence" value="ECO:0007669"/>
    <property type="project" value="UniProtKB-EC"/>
</dbReference>
<evidence type="ECO:0000313" key="10">
    <source>
        <dbReference type="Proteomes" id="UP000187735"/>
    </source>
</evidence>
<dbReference type="EC" id="2.7.11.1" evidence="9"/>
<protein>
    <submittedName>
        <fullName evidence="9">Serine/threonine-protein kinase Pkn1</fullName>
        <ecNumber evidence="9">2.7.11.1</ecNumber>
    </submittedName>
</protein>
<feature type="domain" description="Protein kinase" evidence="8">
    <location>
        <begin position="124"/>
        <end position="389"/>
    </location>
</feature>
<evidence type="ECO:0000256" key="4">
    <source>
        <dbReference type="ARBA" id="ARBA00022840"/>
    </source>
</evidence>
<feature type="region of interest" description="Disordered" evidence="6">
    <location>
        <begin position="423"/>
        <end position="457"/>
    </location>
</feature>
<evidence type="ECO:0000256" key="2">
    <source>
        <dbReference type="ARBA" id="ARBA00022741"/>
    </source>
</evidence>
<evidence type="ECO:0000256" key="6">
    <source>
        <dbReference type="SAM" id="MobiDB-lite"/>
    </source>
</evidence>
<dbReference type="InterPro" id="IPR008271">
    <property type="entry name" value="Ser/Thr_kinase_AS"/>
</dbReference>
<keyword evidence="10" id="KW-1185">Reference proteome</keyword>
<sequence>MSTQLPQQDIAKTSGSAIAASHGVAPSANLRAAFDQFFVTQLRVFRSGEVQLAIAAILVFTGSVGFAMLFPQLQLWTEFAARHSPTIILVLLTVVAGAVAVRQLVRASQSAPAAAPCIETIGPYVLKERLGSGGMGEVFLAEHHLMKRDCAVKLIHPRNARDEKMRANFECEAKATARLTHWNTIEIYDYGTSVDGRFYYVMEYLKGMNLWHHVQQFGPMPPGRVVYLLKQLCDALHEADCAGLVHRDIKPSNIFLTERGQSFDVVKLLDFGLVTTFTKKPIKLNNVSRTLRGSPSFMCPEQAVGRTPDSRGDLYSLGAVAYFLLTGRPPYVDENPIMLIVAHATASVPAFEELGIDVPADLAAIILKCLAREPDDRFDSARQLRSALETCECGSEWSWQFAEDWWKEHAESTVGISGVEHRESIQTSASDEDTSPEFGQASKIDHEEPTAMYAVPN</sequence>
<dbReference type="KEGG" id="fmr:Fuma_01810"/>
<proteinExistence type="predicted"/>
<dbReference type="SMART" id="SM00220">
    <property type="entry name" value="S_TKc"/>
    <property type="match status" value="1"/>
</dbReference>
<keyword evidence="7" id="KW-0472">Membrane</keyword>
<dbReference type="GO" id="GO:0005524">
    <property type="term" value="F:ATP binding"/>
    <property type="evidence" value="ECO:0007669"/>
    <property type="project" value="UniProtKB-UniRule"/>
</dbReference>